<keyword evidence="11" id="KW-0732">Signal</keyword>
<evidence type="ECO:0000256" key="2">
    <source>
        <dbReference type="ARBA" id="ARBA00004613"/>
    </source>
</evidence>
<comment type="cofactor">
    <cofactor evidence="1 11">
        <name>Zn(2+)</name>
        <dbReference type="ChEBI" id="CHEBI:29105"/>
    </cofactor>
</comment>
<accession>A0ABQ8FH79</accession>
<evidence type="ECO:0000256" key="9">
    <source>
        <dbReference type="ARBA" id="ARBA00023049"/>
    </source>
</evidence>
<comment type="similarity">
    <text evidence="3 11">Belongs to the peptidase M36 family.</text>
</comment>
<dbReference type="InterPro" id="IPR025711">
    <property type="entry name" value="PepSY"/>
</dbReference>
<dbReference type="Gene3D" id="1.10.390.10">
    <property type="entry name" value="Neutral Protease Domain 2"/>
    <property type="match status" value="2"/>
</dbReference>
<evidence type="ECO:0000256" key="4">
    <source>
        <dbReference type="ARBA" id="ARBA00022525"/>
    </source>
</evidence>
<evidence type="ECO:0000313" key="14">
    <source>
        <dbReference type="Proteomes" id="UP001648503"/>
    </source>
</evidence>
<dbReference type="Pfam" id="PF02128">
    <property type="entry name" value="Peptidase_M36"/>
    <property type="match status" value="2"/>
</dbReference>
<dbReference type="InterPro" id="IPR027268">
    <property type="entry name" value="Peptidase_M4/M1_CTD_sf"/>
</dbReference>
<keyword evidence="6 11" id="KW-0479">Metal-binding</keyword>
<comment type="subcellular location">
    <subcellularLocation>
        <location evidence="2 11">Secreted</location>
    </subcellularLocation>
</comment>
<dbReference type="Gene3D" id="3.10.170.10">
    <property type="match status" value="1"/>
</dbReference>
<keyword evidence="14" id="KW-1185">Reference proteome</keyword>
<evidence type="ECO:0000259" key="12">
    <source>
        <dbReference type="Pfam" id="PF03413"/>
    </source>
</evidence>
<feature type="chain" id="PRO_5044962097" description="Extracellular metalloproteinase" evidence="11">
    <location>
        <begin position="20"/>
        <end position="550"/>
    </location>
</feature>
<reference evidence="13 14" key="1">
    <citation type="submission" date="2021-02" db="EMBL/GenBank/DDBJ databases">
        <title>Variation within the Batrachochytrium salamandrivorans European outbreak.</title>
        <authorList>
            <person name="Kelly M."/>
            <person name="Pasmans F."/>
            <person name="Shea T.P."/>
            <person name="Munoz J.F."/>
            <person name="Carranza S."/>
            <person name="Cuomo C.A."/>
            <person name="Martel A."/>
        </authorList>
    </citation>
    <scope>NUCLEOTIDE SEQUENCE [LARGE SCALE GENOMIC DNA]</scope>
    <source>
        <strain evidence="13 14">AMFP18/2</strain>
    </source>
</reference>
<dbReference type="InterPro" id="IPR050371">
    <property type="entry name" value="Fungal_virulence_M36"/>
</dbReference>
<evidence type="ECO:0000256" key="3">
    <source>
        <dbReference type="ARBA" id="ARBA00006006"/>
    </source>
</evidence>
<name>A0ABQ8FH79_9FUNG</name>
<keyword evidence="10 11" id="KW-0865">Zymogen</keyword>
<keyword evidence="4 11" id="KW-0964">Secreted</keyword>
<keyword evidence="9 11" id="KW-0482">Metalloprotease</keyword>
<proteinExistence type="inferred from homology"/>
<evidence type="ECO:0000256" key="10">
    <source>
        <dbReference type="ARBA" id="ARBA00023145"/>
    </source>
</evidence>
<keyword evidence="5 11" id="KW-0645">Protease</keyword>
<evidence type="ECO:0000256" key="11">
    <source>
        <dbReference type="RuleBase" id="RU364017"/>
    </source>
</evidence>
<evidence type="ECO:0000313" key="13">
    <source>
        <dbReference type="EMBL" id="KAH6598244.1"/>
    </source>
</evidence>
<evidence type="ECO:0000256" key="5">
    <source>
        <dbReference type="ARBA" id="ARBA00022670"/>
    </source>
</evidence>
<keyword evidence="7 11" id="KW-0378">Hydrolase</keyword>
<sequence>MVDISFVLVLSLVSSTVVAQPGTNGFTEILARFKQWLIPAPTESVYEWIPLNGRTPTQTSDEDPVDIGLSYILQQLNIQPDEFTMRTNFTDRLGVTHLYGIPLHKGLPIGDLHAAAHIKDSQVFFYSATTVIVDDHVLAKRSPPIPKSTIEKSAEEAVKAAVDCLKVPFYPDIVPVKESYETKHGNILVWVFHLRDNPITRWIEVKVNANTGAIVSKKDVKRKATYTAIKLPNENPHDGFRTVVYPENLRSSPNGWTNGFELKGNNAEAKYKKGETFGTTTRGRFKGVFDPASPPKTPQNLVAGATNAFYVTNLFHDVLYPYGFTEPAGNFQWDNFGRGGIDRDPVIINVQSSKRSSAAFFDTFPDGQPGVLNLHIFTFTEPNRDPALDNTLMIHELGHGLSDRLTGGARTKMCMVATEPRGLSEGYSDIISLIFMAKPEDTHNTKKVMGEYVKGDSRGVLYWNLVEAYGFSANLHDAAQKRGNIIFLQLFVGALMIQPCEPTFESAYDAMLAADDVYYGGIHEHLIRKGFFKRGLGSISQSDSTIDSSV</sequence>
<protein>
    <recommendedName>
        <fullName evidence="11">Extracellular metalloproteinase</fullName>
        <ecNumber evidence="11">3.4.24.-</ecNumber>
    </recommendedName>
    <alternativeName>
        <fullName evidence="11">Fungalysin</fullName>
    </alternativeName>
</protein>
<dbReference type="EC" id="3.4.24.-" evidence="11"/>
<dbReference type="PANTHER" id="PTHR33478:SF1">
    <property type="entry name" value="EXTRACELLULAR METALLOPROTEINASE MEP"/>
    <property type="match status" value="1"/>
</dbReference>
<dbReference type="Pfam" id="PF03413">
    <property type="entry name" value="PepSY"/>
    <property type="match status" value="1"/>
</dbReference>
<organism evidence="13 14">
    <name type="scientific">Batrachochytrium salamandrivorans</name>
    <dbReference type="NCBI Taxonomy" id="1357716"/>
    <lineage>
        <taxon>Eukaryota</taxon>
        <taxon>Fungi</taxon>
        <taxon>Fungi incertae sedis</taxon>
        <taxon>Chytridiomycota</taxon>
        <taxon>Chytridiomycota incertae sedis</taxon>
        <taxon>Chytridiomycetes</taxon>
        <taxon>Rhizophydiales</taxon>
        <taxon>Rhizophydiales incertae sedis</taxon>
        <taxon>Batrachochytrium</taxon>
    </lineage>
</organism>
<comment type="caution">
    <text evidence="13">The sequence shown here is derived from an EMBL/GenBank/DDBJ whole genome shotgun (WGS) entry which is preliminary data.</text>
</comment>
<evidence type="ECO:0000256" key="8">
    <source>
        <dbReference type="ARBA" id="ARBA00022833"/>
    </source>
</evidence>
<dbReference type="SUPFAM" id="SSF55486">
    <property type="entry name" value="Metalloproteases ('zincins'), catalytic domain"/>
    <property type="match status" value="1"/>
</dbReference>
<keyword evidence="8 11" id="KW-0862">Zinc</keyword>
<dbReference type="InterPro" id="IPR001842">
    <property type="entry name" value="Peptidase_M36"/>
</dbReference>
<dbReference type="EMBL" id="JAFCIX010000114">
    <property type="protein sequence ID" value="KAH6598244.1"/>
    <property type="molecule type" value="Genomic_DNA"/>
</dbReference>
<feature type="domain" description="PepSY" evidence="12">
    <location>
        <begin position="153"/>
        <end position="217"/>
    </location>
</feature>
<feature type="signal peptide" evidence="11">
    <location>
        <begin position="1"/>
        <end position="19"/>
    </location>
</feature>
<evidence type="ECO:0000256" key="1">
    <source>
        <dbReference type="ARBA" id="ARBA00001947"/>
    </source>
</evidence>
<dbReference type="PANTHER" id="PTHR33478">
    <property type="entry name" value="EXTRACELLULAR METALLOPROTEINASE MEP"/>
    <property type="match status" value="1"/>
</dbReference>
<evidence type="ECO:0000256" key="6">
    <source>
        <dbReference type="ARBA" id="ARBA00022723"/>
    </source>
</evidence>
<dbReference type="Proteomes" id="UP001648503">
    <property type="component" value="Unassembled WGS sequence"/>
</dbReference>
<evidence type="ECO:0000256" key="7">
    <source>
        <dbReference type="ARBA" id="ARBA00022801"/>
    </source>
</evidence>
<gene>
    <name evidence="13" type="ORF">BASA50_003858</name>
</gene>